<name>A0ABU0J6E1_9HYPH</name>
<keyword evidence="2" id="KW-0378">Hydrolase</keyword>
<dbReference type="InterPro" id="IPR030395">
    <property type="entry name" value="GP_PDE_dom"/>
</dbReference>
<feature type="domain" description="GP-PDE" evidence="1">
    <location>
        <begin position="33"/>
        <end position="264"/>
    </location>
</feature>
<evidence type="ECO:0000313" key="2">
    <source>
        <dbReference type="EMBL" id="MDQ0469200.1"/>
    </source>
</evidence>
<reference evidence="2 3" key="1">
    <citation type="submission" date="2023-07" db="EMBL/GenBank/DDBJ databases">
        <title>Genomic Encyclopedia of Type Strains, Phase IV (KMG-IV): sequencing the most valuable type-strain genomes for metagenomic binning, comparative biology and taxonomic classification.</title>
        <authorList>
            <person name="Goeker M."/>
        </authorList>
    </citation>
    <scope>NUCLEOTIDE SEQUENCE [LARGE SCALE GENOMIC DNA]</scope>
    <source>
        <strain evidence="2 3">DSM 19619</strain>
    </source>
</reference>
<evidence type="ECO:0000259" key="1">
    <source>
        <dbReference type="PROSITE" id="PS51704"/>
    </source>
</evidence>
<dbReference type="PANTHER" id="PTHR46211:SF1">
    <property type="entry name" value="GLYCEROPHOSPHODIESTER PHOSPHODIESTERASE, CYTOPLASMIC"/>
    <property type="match status" value="1"/>
</dbReference>
<dbReference type="InterPro" id="IPR017946">
    <property type="entry name" value="PLC-like_Pdiesterase_TIM-brl"/>
</dbReference>
<dbReference type="PANTHER" id="PTHR46211">
    <property type="entry name" value="GLYCEROPHOSPHORYL DIESTER PHOSPHODIESTERASE"/>
    <property type="match status" value="1"/>
</dbReference>
<dbReference type="Pfam" id="PF03009">
    <property type="entry name" value="GDPD"/>
    <property type="match status" value="1"/>
</dbReference>
<sequence>MTTVPGDVVAGDGRADILPRPVWIRESLTAGRPLIIAHRGASASAPENTLRAFRAAQAGAADAIETDLWLTGDGRAVCTHDADIRDAAGRAVAVGALTRAALRAVRPDIPDLVEAGSVGLPILLDVKESDLSRFLRVLKAPEIAAEPHRFIVGVGTCEIACAVQRACPALAQVGLMREIDDFSDFARLSPAFWGRIHAHRATERQVARLRALGLGVMITCGRADGPVGDTDAADLRRLVALAPDALILNDPALAATFAGGRGDG</sequence>
<organism evidence="2 3">
    <name type="scientific">Labrys wisconsinensis</name>
    <dbReference type="NCBI Taxonomy" id="425677"/>
    <lineage>
        <taxon>Bacteria</taxon>
        <taxon>Pseudomonadati</taxon>
        <taxon>Pseudomonadota</taxon>
        <taxon>Alphaproteobacteria</taxon>
        <taxon>Hyphomicrobiales</taxon>
        <taxon>Xanthobacteraceae</taxon>
        <taxon>Labrys</taxon>
    </lineage>
</organism>
<dbReference type="PROSITE" id="PS51704">
    <property type="entry name" value="GP_PDE"/>
    <property type="match status" value="1"/>
</dbReference>
<dbReference type="EC" id="3.1.4.46" evidence="2"/>
<evidence type="ECO:0000313" key="3">
    <source>
        <dbReference type="Proteomes" id="UP001242480"/>
    </source>
</evidence>
<protein>
    <submittedName>
        <fullName evidence="2">Glycerophosphoryl diester phosphodiesterase</fullName>
        <ecNumber evidence="2">3.1.4.46</ecNumber>
    </submittedName>
</protein>
<dbReference type="SUPFAM" id="SSF51695">
    <property type="entry name" value="PLC-like phosphodiesterases"/>
    <property type="match status" value="1"/>
</dbReference>
<proteinExistence type="predicted"/>
<dbReference type="Proteomes" id="UP001242480">
    <property type="component" value="Unassembled WGS sequence"/>
</dbReference>
<accession>A0ABU0J6E1</accession>
<dbReference type="Gene3D" id="3.20.20.190">
    <property type="entry name" value="Phosphatidylinositol (PI) phosphodiesterase"/>
    <property type="match status" value="1"/>
</dbReference>
<dbReference type="RefSeq" id="WP_307271565.1">
    <property type="nucleotide sequence ID" value="NZ_JAUSVX010000003.1"/>
</dbReference>
<keyword evidence="3" id="KW-1185">Reference proteome</keyword>
<comment type="caution">
    <text evidence="2">The sequence shown here is derived from an EMBL/GenBank/DDBJ whole genome shotgun (WGS) entry which is preliminary data.</text>
</comment>
<dbReference type="EMBL" id="JAUSVX010000003">
    <property type="protein sequence ID" value="MDQ0469200.1"/>
    <property type="molecule type" value="Genomic_DNA"/>
</dbReference>
<dbReference type="GO" id="GO:0008889">
    <property type="term" value="F:glycerophosphodiester phosphodiesterase activity"/>
    <property type="evidence" value="ECO:0007669"/>
    <property type="project" value="UniProtKB-EC"/>
</dbReference>
<gene>
    <name evidence="2" type="ORF">QO011_002211</name>
</gene>